<feature type="transmembrane region" description="Helical" evidence="1">
    <location>
        <begin position="176"/>
        <end position="193"/>
    </location>
</feature>
<gene>
    <name evidence="2" type="ORF">FJU11_12375</name>
</gene>
<name>A0A506U272_9HYPH</name>
<keyword evidence="1" id="KW-0472">Membrane</keyword>
<evidence type="ECO:0000256" key="1">
    <source>
        <dbReference type="SAM" id="Phobius"/>
    </source>
</evidence>
<evidence type="ECO:0000313" key="2">
    <source>
        <dbReference type="EMBL" id="TPW27134.1"/>
    </source>
</evidence>
<dbReference type="EMBL" id="VHLH01000023">
    <property type="protein sequence ID" value="TPW27134.1"/>
    <property type="molecule type" value="Genomic_DNA"/>
</dbReference>
<feature type="transmembrane region" description="Helical" evidence="1">
    <location>
        <begin position="118"/>
        <end position="137"/>
    </location>
</feature>
<proteinExistence type="predicted"/>
<dbReference type="AlphaFoldDB" id="A0A506U272"/>
<reference evidence="2 3" key="1">
    <citation type="submission" date="2019-06" db="EMBL/GenBank/DDBJ databases">
        <authorList>
            <person name="Li M."/>
        </authorList>
    </citation>
    <scope>NUCLEOTIDE SEQUENCE [LARGE SCALE GENOMIC DNA]</scope>
    <source>
        <strain evidence="2 3">BGMRC6574</strain>
    </source>
</reference>
<dbReference type="Pfam" id="PF09490">
    <property type="entry name" value="CbtA"/>
    <property type="match status" value="1"/>
</dbReference>
<protein>
    <submittedName>
        <fullName evidence="2">Cobalt transporter</fullName>
    </submittedName>
</protein>
<accession>A0A506U272</accession>
<dbReference type="RefSeq" id="WP_141167378.1">
    <property type="nucleotide sequence ID" value="NZ_VHLH01000023.1"/>
</dbReference>
<sequence length="247" mass="25373">MIARMLLAVIAAGLIAGVLMTGVQQARLVPLIEHAEIYENGGHDAASMQTPGGLHLVTPAYAHSGEAHGHDGSNTRLFGVDRYAGSIMANLVVGAGYALLLAAVVLLTGNTITARTGVLWGAGAWLAVHLLPAFGLPPELPAMPAADLTARQIWWLSTVAASGAGIYLMAMRPEGWAKALGVVLVAAPQIVGAPQPPTHESPVPAGLAAAFAASALATTLFFWLVLGGLMGLFTERFATEEASARAS</sequence>
<keyword evidence="3" id="KW-1185">Reference proteome</keyword>
<evidence type="ECO:0000313" key="3">
    <source>
        <dbReference type="Proteomes" id="UP000320314"/>
    </source>
</evidence>
<feature type="transmembrane region" description="Helical" evidence="1">
    <location>
        <begin position="205"/>
        <end position="226"/>
    </location>
</feature>
<comment type="caution">
    <text evidence="2">The sequence shown here is derived from an EMBL/GenBank/DDBJ whole genome shotgun (WGS) entry which is preliminary data.</text>
</comment>
<organism evidence="2 3">
    <name type="scientific">Pararhizobium mangrovi</name>
    <dbReference type="NCBI Taxonomy" id="2590452"/>
    <lineage>
        <taxon>Bacteria</taxon>
        <taxon>Pseudomonadati</taxon>
        <taxon>Pseudomonadota</taxon>
        <taxon>Alphaproteobacteria</taxon>
        <taxon>Hyphomicrobiales</taxon>
        <taxon>Rhizobiaceae</taxon>
        <taxon>Rhizobium/Agrobacterium group</taxon>
        <taxon>Pararhizobium</taxon>
    </lineage>
</organism>
<feature type="transmembrane region" description="Helical" evidence="1">
    <location>
        <begin position="83"/>
        <end position="106"/>
    </location>
</feature>
<dbReference type="InterPro" id="IPR012666">
    <property type="entry name" value="CbtA_put"/>
</dbReference>
<dbReference type="OrthoDB" id="9813640at2"/>
<dbReference type="Proteomes" id="UP000320314">
    <property type="component" value="Unassembled WGS sequence"/>
</dbReference>
<keyword evidence="1" id="KW-1133">Transmembrane helix</keyword>
<dbReference type="NCBIfam" id="TIGR02458">
    <property type="entry name" value="CbtA"/>
    <property type="match status" value="1"/>
</dbReference>
<feature type="transmembrane region" description="Helical" evidence="1">
    <location>
        <begin position="152"/>
        <end position="169"/>
    </location>
</feature>
<keyword evidence="1" id="KW-0812">Transmembrane</keyword>